<sequence>MRCATRIGLHQSGRAARVWGHGWRGTCIIRAVGAIHGIQVGSFDLATGASAGLQCTLTTASYFPDGDGGLCKTKLSLPAQPGRVSAPDASTPLRAPNEGNVYTLHIMGPTAFVDAVAEALADDVLVGIVGRHHVQPYNFGRCVKHECPTVRLSFDRLRSTEDSLRILHAPDATAARQQLLYRAIFNGEQL</sequence>
<proteinExistence type="predicted"/>
<dbReference type="GeneID" id="92517256"/>
<protein>
    <submittedName>
        <fullName evidence="1">Uncharacterized protein</fullName>
    </submittedName>
</protein>
<dbReference type="EMBL" id="JAFEUZ010000007">
    <property type="protein sequence ID" value="KAG5486249.1"/>
    <property type="molecule type" value="Genomic_DNA"/>
</dbReference>
<comment type="caution">
    <text evidence="1">The sequence shown here is derived from an EMBL/GenBank/DDBJ whole genome shotgun (WGS) entry which is preliminary data.</text>
</comment>
<dbReference type="RefSeq" id="XP_067181101.1">
    <property type="nucleotide sequence ID" value="XM_067324744.1"/>
</dbReference>
<evidence type="ECO:0000313" key="1">
    <source>
        <dbReference type="EMBL" id="KAG5486249.1"/>
    </source>
</evidence>
<gene>
    <name evidence="1" type="ORF">LSCM1_07372</name>
</gene>
<evidence type="ECO:0000313" key="2">
    <source>
        <dbReference type="Proteomes" id="UP000673552"/>
    </source>
</evidence>
<accession>A0A836H7I8</accession>
<dbReference type="Proteomes" id="UP000673552">
    <property type="component" value="Chromosome 7"/>
</dbReference>
<dbReference type="AlphaFoldDB" id="A0A836H7I8"/>
<dbReference type="KEGG" id="lmat:92517256"/>
<reference evidence="1 2" key="1">
    <citation type="submission" date="2021-03" db="EMBL/GenBank/DDBJ databases">
        <title>Leishmania (Mundinia) martiniquensis Genome sequencing and assembly.</title>
        <authorList>
            <person name="Almutairi H."/>
            <person name="Gatherer D."/>
        </authorList>
    </citation>
    <scope>NUCLEOTIDE SEQUENCE [LARGE SCALE GENOMIC DNA]</scope>
    <source>
        <strain evidence="1">LSCM1</strain>
    </source>
</reference>
<name>A0A836H7I8_9TRYP</name>
<keyword evidence="2" id="KW-1185">Reference proteome</keyword>
<dbReference type="OrthoDB" id="266105at2759"/>
<organism evidence="1 2">
    <name type="scientific">Leishmania martiniquensis</name>
    <dbReference type="NCBI Taxonomy" id="1580590"/>
    <lineage>
        <taxon>Eukaryota</taxon>
        <taxon>Discoba</taxon>
        <taxon>Euglenozoa</taxon>
        <taxon>Kinetoplastea</taxon>
        <taxon>Metakinetoplastina</taxon>
        <taxon>Trypanosomatida</taxon>
        <taxon>Trypanosomatidae</taxon>
        <taxon>Leishmaniinae</taxon>
        <taxon>Leishmania</taxon>
    </lineage>
</organism>